<organism evidence="1 2">
    <name type="scientific">Arthrobacter citreus</name>
    <dbReference type="NCBI Taxonomy" id="1670"/>
    <lineage>
        <taxon>Bacteria</taxon>
        <taxon>Bacillati</taxon>
        <taxon>Actinomycetota</taxon>
        <taxon>Actinomycetes</taxon>
        <taxon>Micrococcales</taxon>
        <taxon>Micrococcaceae</taxon>
        <taxon>Arthrobacter</taxon>
    </lineage>
</organism>
<dbReference type="RefSeq" id="WP_342023291.1">
    <property type="nucleotide sequence ID" value="NZ_CP151657.1"/>
</dbReference>
<dbReference type="EMBL" id="CP151657">
    <property type="protein sequence ID" value="WZP15638.1"/>
    <property type="molecule type" value="Genomic_DNA"/>
</dbReference>
<evidence type="ECO:0000313" key="2">
    <source>
        <dbReference type="Proteomes" id="UP001448858"/>
    </source>
</evidence>
<dbReference type="PANTHER" id="PTHR38031:SF1">
    <property type="entry name" value="SULFUR CARRIER PROTEIN CYSO"/>
    <property type="match status" value="1"/>
</dbReference>
<dbReference type="SUPFAM" id="SSF54285">
    <property type="entry name" value="MoaD/ThiS"/>
    <property type="match status" value="1"/>
</dbReference>
<proteinExistence type="predicted"/>
<dbReference type="InterPro" id="IPR052045">
    <property type="entry name" value="Sulfur_Carrier/Prot_Modifier"/>
</dbReference>
<protein>
    <submittedName>
        <fullName evidence="1">MoaD/ThiS family protein</fullName>
    </submittedName>
</protein>
<dbReference type="Proteomes" id="UP001448858">
    <property type="component" value="Chromosome"/>
</dbReference>
<dbReference type="InterPro" id="IPR012675">
    <property type="entry name" value="Beta-grasp_dom_sf"/>
</dbReference>
<dbReference type="InterPro" id="IPR003749">
    <property type="entry name" value="ThiS/MoaD-like"/>
</dbReference>
<reference evidence="1 2" key="1">
    <citation type="submission" date="2024-04" db="EMBL/GenBank/DDBJ databases">
        <title>Arthrobacter sp. from Plains bison fecal sample.</title>
        <authorList>
            <person name="Ruzzini A."/>
        </authorList>
    </citation>
    <scope>NUCLEOTIDE SEQUENCE [LARGE SCALE GENOMIC DNA]</scope>
    <source>
        <strain evidence="1 2">EINP1</strain>
    </source>
</reference>
<accession>A0ABZ2ZU10</accession>
<dbReference type="InterPro" id="IPR016155">
    <property type="entry name" value="Mopterin_synth/thiamin_S_b"/>
</dbReference>
<sequence length="97" mass="10287">MAAPPVRLVLPAALSAAAEGHRELERAAGAELTAAQLLDGLALDYPRLERRIRDEAGQLRRYVNVYIDGEELRTLDGLASTVPPGAEVLILQSVAGG</sequence>
<dbReference type="Pfam" id="PF02597">
    <property type="entry name" value="ThiS"/>
    <property type="match status" value="1"/>
</dbReference>
<dbReference type="Gene3D" id="3.10.20.30">
    <property type="match status" value="1"/>
</dbReference>
<dbReference type="PANTHER" id="PTHR38031">
    <property type="entry name" value="SULFUR CARRIER PROTEIN SLR0821-RELATED"/>
    <property type="match status" value="1"/>
</dbReference>
<evidence type="ECO:0000313" key="1">
    <source>
        <dbReference type="EMBL" id="WZP15638.1"/>
    </source>
</evidence>
<name>A0ABZ2ZU10_9MICC</name>
<keyword evidence="2" id="KW-1185">Reference proteome</keyword>
<gene>
    <name evidence="1" type="ORF">AAE021_16030</name>
</gene>